<reference evidence="1 2" key="1">
    <citation type="submission" date="2013-09" db="EMBL/GenBank/DDBJ databases">
        <authorList>
            <person name="Durkin A.S."/>
            <person name="Haft D.R."/>
            <person name="McCorrison J."/>
            <person name="Torralba M."/>
            <person name="Gillis M."/>
            <person name="Haft D.H."/>
            <person name="Methe B."/>
            <person name="Sutton G."/>
            <person name="Nelson K.E."/>
        </authorList>
    </citation>
    <scope>NUCLEOTIDE SEQUENCE [LARGE SCALE GENOMIC DNA]</scope>
    <source>
        <strain evidence="1 2">BV3C16-1</strain>
    </source>
</reference>
<keyword evidence="2" id="KW-1185">Reference proteome</keyword>
<dbReference type="RefSeq" id="WP_023052914.1">
    <property type="nucleotide sequence ID" value="NZ_AWXA01000007.1"/>
</dbReference>
<evidence type="ECO:0000313" key="1">
    <source>
        <dbReference type="EMBL" id="ERT62018.1"/>
    </source>
</evidence>
<dbReference type="EMBL" id="AWXA01000007">
    <property type="protein sequence ID" value="ERT62018.1"/>
    <property type="molecule type" value="Genomic_DNA"/>
</dbReference>
<gene>
    <name evidence="1" type="ORF">HMPREF1250_2061</name>
</gene>
<protein>
    <submittedName>
        <fullName evidence="1">Uncharacterized protein</fullName>
    </submittedName>
</protein>
<dbReference type="AlphaFoldDB" id="U7UU78"/>
<dbReference type="PATRIC" id="fig|1111454.3.peg.393"/>
<sequence length="102" mass="12061">MIYPIIANKKNNILRTHHSSYSDEYAQRMCNLYLSDEIHRDDEGKLHKYYRLHAKEPHSIEDALAYDILCPECANRGKLKQIGRVLNYNDLGLYRCPFCDKK</sequence>
<evidence type="ECO:0000313" key="2">
    <source>
        <dbReference type="Proteomes" id="UP000017090"/>
    </source>
</evidence>
<organism evidence="1 2">
    <name type="scientific">Megasphaera vaginalis</name>
    <name type="common">ex Srinivasan et al. 2021</name>
    <dbReference type="NCBI Taxonomy" id="1111454"/>
    <lineage>
        <taxon>Bacteria</taxon>
        <taxon>Bacillati</taxon>
        <taxon>Bacillota</taxon>
        <taxon>Negativicutes</taxon>
        <taxon>Veillonellales</taxon>
        <taxon>Veillonellaceae</taxon>
        <taxon>Megasphaera</taxon>
    </lineage>
</organism>
<proteinExistence type="predicted"/>
<dbReference type="Proteomes" id="UP000017090">
    <property type="component" value="Unassembled WGS sequence"/>
</dbReference>
<comment type="caution">
    <text evidence="1">The sequence shown here is derived from an EMBL/GenBank/DDBJ whole genome shotgun (WGS) entry which is preliminary data.</text>
</comment>
<dbReference type="OrthoDB" id="2082260at2"/>
<name>U7UU78_9FIRM</name>
<accession>U7UU78</accession>